<dbReference type="FunFam" id="2.60.40.10:FF:000005">
    <property type="entry name" value="Neuronal cell adhesion molecule"/>
    <property type="match status" value="1"/>
</dbReference>
<name>G0MQ02_CAEBE</name>
<dbReference type="InterPro" id="IPR036116">
    <property type="entry name" value="FN3_sf"/>
</dbReference>
<evidence type="ECO:0000256" key="8">
    <source>
        <dbReference type="SAM" id="SignalP"/>
    </source>
</evidence>
<gene>
    <name evidence="11" type="ORF">CAEBREN_19421</name>
</gene>
<dbReference type="SUPFAM" id="SSF48726">
    <property type="entry name" value="Immunoglobulin"/>
    <property type="match status" value="3"/>
</dbReference>
<dbReference type="InterPro" id="IPR013783">
    <property type="entry name" value="Ig-like_fold"/>
</dbReference>
<keyword evidence="7" id="KW-0393">Immunoglobulin domain</keyword>
<evidence type="ECO:0000256" key="5">
    <source>
        <dbReference type="ARBA" id="ARBA00023157"/>
    </source>
</evidence>
<evidence type="ECO:0000256" key="4">
    <source>
        <dbReference type="ARBA" id="ARBA00023136"/>
    </source>
</evidence>
<evidence type="ECO:0000256" key="7">
    <source>
        <dbReference type="ARBA" id="ARBA00023319"/>
    </source>
</evidence>
<evidence type="ECO:0000256" key="2">
    <source>
        <dbReference type="ARBA" id="ARBA00022475"/>
    </source>
</evidence>
<evidence type="ECO:0000313" key="11">
    <source>
        <dbReference type="EMBL" id="EGT40891.1"/>
    </source>
</evidence>
<feature type="domain" description="Ig-like" evidence="9">
    <location>
        <begin position="71"/>
        <end position="154"/>
    </location>
</feature>
<feature type="domain" description="Fibronectin type-III" evidence="10">
    <location>
        <begin position="452"/>
        <end position="561"/>
    </location>
</feature>
<dbReference type="Pfam" id="PF13927">
    <property type="entry name" value="Ig_3"/>
    <property type="match status" value="1"/>
</dbReference>
<keyword evidence="4" id="KW-0472">Membrane</keyword>
<keyword evidence="5" id="KW-1015">Disulfide bond</keyword>
<feature type="domain" description="Ig-like" evidence="9">
    <location>
        <begin position="347"/>
        <end position="446"/>
    </location>
</feature>
<dbReference type="InterPro" id="IPR003598">
    <property type="entry name" value="Ig_sub2"/>
</dbReference>
<dbReference type="OMA" id="AGYFFCT"/>
<dbReference type="InterPro" id="IPR007110">
    <property type="entry name" value="Ig-like_dom"/>
</dbReference>
<evidence type="ECO:0000259" key="10">
    <source>
        <dbReference type="PROSITE" id="PS50853"/>
    </source>
</evidence>
<evidence type="ECO:0000256" key="1">
    <source>
        <dbReference type="ARBA" id="ARBA00004236"/>
    </source>
</evidence>
<dbReference type="AlphaFoldDB" id="G0MQ02"/>
<dbReference type="CDD" id="cd00063">
    <property type="entry name" value="FN3"/>
    <property type="match status" value="1"/>
</dbReference>
<dbReference type="FunFam" id="2.60.40.10:FF:002786">
    <property type="entry name" value="Contactin rig-6"/>
    <property type="match status" value="1"/>
</dbReference>
<dbReference type="GO" id="GO:0005886">
    <property type="term" value="C:plasma membrane"/>
    <property type="evidence" value="ECO:0007669"/>
    <property type="project" value="UniProtKB-SubCell"/>
</dbReference>
<dbReference type="PROSITE" id="PS50835">
    <property type="entry name" value="IG_LIKE"/>
    <property type="match status" value="4"/>
</dbReference>
<feature type="domain" description="Fibronectin type-III" evidence="10">
    <location>
        <begin position="680"/>
        <end position="774"/>
    </location>
</feature>
<dbReference type="SMART" id="SM00409">
    <property type="entry name" value="IG"/>
    <property type="match status" value="3"/>
</dbReference>
<dbReference type="PANTHER" id="PTHR44170:SF6">
    <property type="entry name" value="CONTACTIN"/>
    <property type="match status" value="1"/>
</dbReference>
<dbReference type="FunFam" id="2.60.40.10:FF:003314">
    <property type="entry name" value="Contactin rig-6"/>
    <property type="match status" value="1"/>
</dbReference>
<feature type="domain" description="Ig-like" evidence="9">
    <location>
        <begin position="157"/>
        <end position="249"/>
    </location>
</feature>
<dbReference type="Pfam" id="PF00041">
    <property type="entry name" value="fn3"/>
    <property type="match status" value="1"/>
</dbReference>
<keyword evidence="12" id="KW-1185">Reference proteome</keyword>
<dbReference type="InterPro" id="IPR013098">
    <property type="entry name" value="Ig_I-set"/>
</dbReference>
<dbReference type="SMART" id="SM00060">
    <property type="entry name" value="FN3"/>
    <property type="match status" value="2"/>
</dbReference>
<evidence type="ECO:0000313" key="12">
    <source>
        <dbReference type="Proteomes" id="UP000008068"/>
    </source>
</evidence>
<dbReference type="SUPFAM" id="SSF49265">
    <property type="entry name" value="Fibronectin type III"/>
    <property type="match status" value="2"/>
</dbReference>
<sequence>MCGGVSSFLSKPLVTLWFILCTPELKNQCYACSLSVYSTQSGHYGPFFRLISSTPKLVNSTFPPKLDSSQPQVFPEDPKVGDSIYLECFAYANPIPKYTWSRVDGKPLPARSQISNFGRVLKIEKVNYGDAGKYKCVATNAFGAAAGEVHVKLRAPPSILQGLHDRLIPTESNISFECLLSNADSYSSVEWFKDAKPIVPLLLPAEKRKRLRIDHNVLHLKLADETDSGVYQCVVSNDVGSSSSSALLTVKDSAPLFPPNAMPRKVFAALGSTVSIPCIFEASPRFHGKWADAGGSRLPQKGRIRDEEGIMSIEKVLHEDAGLFFCTAHNKLGKAHAQVQLIVMNKPSIKTNYLDEETVNMSCEVELTCENSAECPEALFEWKINDRPAKEYPSLKSKVHEKKTGHKGRHVKQKVDLEVPKSLAGGRQIGRFACSSLYGGSSEVITKPQLPSPIALTVEQIEEDGKEKKKKFRLRWRLPPQHRDTRDHSPKVEGYLVELRTRKNRKWRAAERQLVGNMEKDSITVENLLPNTEYQFRVRSVESAAIGEPSMPSDWVKTAPGAPSETIDDLKWRSLNSQTLLVEWQPIEQGHESTGDNLRYRVSWSEATVGRNATDELKALNHDDDFEHQLDSDQPQAILKLNTTDGCRMVVLAVRPVNDQGNGSVSTDTVAFLNSRGELKKVSLHNVKPINASHVNISWTWDNTSDCDTKHAVQITCLDLTGSEISATVASDRTFWMLGGLEAETAYDCDLKAIDNHGNFGPASKKFRIHTKQHPPNQTPLIGKLMMKQMIFIYISETATEAIELDMPVQRLSDRRNPSARLDGLKLMYMYTIKVAGYNPGGIGPVSESRSIRLGSPGSMDYTSESGSSSLQILFLAPIIWIFYY</sequence>
<dbReference type="Pfam" id="PF07679">
    <property type="entry name" value="I-set"/>
    <property type="match status" value="2"/>
</dbReference>
<dbReference type="InterPro" id="IPR003961">
    <property type="entry name" value="FN3_dom"/>
</dbReference>
<feature type="chain" id="PRO_5003403850" evidence="8">
    <location>
        <begin position="32"/>
        <end position="885"/>
    </location>
</feature>
<organism evidence="12">
    <name type="scientific">Caenorhabditis brenneri</name>
    <name type="common">Nematode worm</name>
    <dbReference type="NCBI Taxonomy" id="135651"/>
    <lineage>
        <taxon>Eukaryota</taxon>
        <taxon>Metazoa</taxon>
        <taxon>Ecdysozoa</taxon>
        <taxon>Nematoda</taxon>
        <taxon>Chromadorea</taxon>
        <taxon>Rhabditida</taxon>
        <taxon>Rhabditina</taxon>
        <taxon>Rhabditomorpha</taxon>
        <taxon>Rhabditoidea</taxon>
        <taxon>Rhabditidae</taxon>
        <taxon>Peloderinae</taxon>
        <taxon>Caenorhabditis</taxon>
    </lineage>
</organism>
<keyword evidence="3" id="KW-0677">Repeat</keyword>
<dbReference type="EMBL" id="GL379806">
    <property type="protein sequence ID" value="EGT40891.1"/>
    <property type="molecule type" value="Genomic_DNA"/>
</dbReference>
<dbReference type="InterPro" id="IPR003599">
    <property type="entry name" value="Ig_sub"/>
</dbReference>
<dbReference type="SMART" id="SM00408">
    <property type="entry name" value="IGc2"/>
    <property type="match status" value="3"/>
</dbReference>
<dbReference type="HOGENOM" id="CLU_006387_0_0_1"/>
<dbReference type="GO" id="GO:0030424">
    <property type="term" value="C:axon"/>
    <property type="evidence" value="ECO:0007669"/>
    <property type="project" value="TreeGrafter"/>
</dbReference>
<dbReference type="OrthoDB" id="5982258at2759"/>
<dbReference type="GO" id="GO:0007411">
    <property type="term" value="P:axon guidance"/>
    <property type="evidence" value="ECO:0007669"/>
    <property type="project" value="TreeGrafter"/>
</dbReference>
<dbReference type="FunCoup" id="G0MQ02">
    <property type="interactions" value="640"/>
</dbReference>
<feature type="domain" description="Ig-like" evidence="9">
    <location>
        <begin position="255"/>
        <end position="342"/>
    </location>
</feature>
<evidence type="ECO:0000256" key="6">
    <source>
        <dbReference type="ARBA" id="ARBA00023180"/>
    </source>
</evidence>
<dbReference type="STRING" id="135651.G0MQ02"/>
<protein>
    <submittedName>
        <fullName evidence="11">Uncharacterized protein</fullName>
    </submittedName>
</protein>
<dbReference type="Proteomes" id="UP000008068">
    <property type="component" value="Unassembled WGS sequence"/>
</dbReference>
<reference evidence="12" key="1">
    <citation type="submission" date="2011-07" db="EMBL/GenBank/DDBJ databases">
        <authorList>
            <consortium name="Caenorhabditis brenneri Sequencing and Analysis Consortium"/>
            <person name="Wilson R.K."/>
        </authorList>
    </citation>
    <scope>NUCLEOTIDE SEQUENCE [LARGE SCALE GENOMIC DNA]</scope>
    <source>
        <strain evidence="12">PB2801</strain>
    </source>
</reference>
<keyword evidence="6" id="KW-0325">Glycoprotein</keyword>
<dbReference type="eggNOG" id="KOG3513">
    <property type="taxonomic scope" value="Eukaryota"/>
</dbReference>
<evidence type="ECO:0000256" key="3">
    <source>
        <dbReference type="ARBA" id="ARBA00022737"/>
    </source>
</evidence>
<comment type="subcellular location">
    <subcellularLocation>
        <location evidence="1">Cell membrane</location>
    </subcellularLocation>
</comment>
<dbReference type="InParanoid" id="G0MQ02"/>
<evidence type="ECO:0000259" key="9">
    <source>
        <dbReference type="PROSITE" id="PS50835"/>
    </source>
</evidence>
<dbReference type="Gene3D" id="2.60.40.10">
    <property type="entry name" value="Immunoglobulins"/>
    <property type="match status" value="6"/>
</dbReference>
<keyword evidence="2" id="KW-1003">Cell membrane</keyword>
<dbReference type="GO" id="GO:0098609">
    <property type="term" value="P:cell-cell adhesion"/>
    <property type="evidence" value="ECO:0007669"/>
    <property type="project" value="TreeGrafter"/>
</dbReference>
<dbReference type="InterPro" id="IPR036179">
    <property type="entry name" value="Ig-like_dom_sf"/>
</dbReference>
<accession>G0MQ02</accession>
<dbReference type="PROSITE" id="PS50853">
    <property type="entry name" value="FN3"/>
    <property type="match status" value="2"/>
</dbReference>
<proteinExistence type="predicted"/>
<dbReference type="PANTHER" id="PTHR44170">
    <property type="entry name" value="PROTEIN SIDEKICK"/>
    <property type="match status" value="1"/>
</dbReference>
<keyword evidence="8" id="KW-0732">Signal</keyword>
<feature type="signal peptide" evidence="8">
    <location>
        <begin position="1"/>
        <end position="31"/>
    </location>
</feature>